<organism evidence="3 4">
    <name type="scientific">Blastococcus colisei</name>
    <dbReference type="NCBI Taxonomy" id="1564162"/>
    <lineage>
        <taxon>Bacteria</taxon>
        <taxon>Bacillati</taxon>
        <taxon>Actinomycetota</taxon>
        <taxon>Actinomycetes</taxon>
        <taxon>Geodermatophilales</taxon>
        <taxon>Geodermatophilaceae</taxon>
        <taxon>Blastococcus</taxon>
    </lineage>
</organism>
<dbReference type="AlphaFoldDB" id="A0A543PJZ4"/>
<feature type="region of interest" description="Disordered" evidence="1">
    <location>
        <begin position="1"/>
        <end position="23"/>
    </location>
</feature>
<keyword evidence="2" id="KW-0812">Transmembrane</keyword>
<gene>
    <name evidence="3" type="ORF">FHU33_3891</name>
</gene>
<comment type="caution">
    <text evidence="3">The sequence shown here is derived from an EMBL/GenBank/DDBJ whole genome shotgun (WGS) entry which is preliminary data.</text>
</comment>
<dbReference type="Proteomes" id="UP000319865">
    <property type="component" value="Unassembled WGS sequence"/>
</dbReference>
<dbReference type="EMBL" id="VFQE01000001">
    <property type="protein sequence ID" value="TQN44389.1"/>
    <property type="molecule type" value="Genomic_DNA"/>
</dbReference>
<reference evidence="3 4" key="1">
    <citation type="submission" date="2019-06" db="EMBL/GenBank/DDBJ databases">
        <title>Sequencing the genomes of 1000 actinobacteria strains.</title>
        <authorList>
            <person name="Klenk H.-P."/>
        </authorList>
    </citation>
    <scope>NUCLEOTIDE SEQUENCE [LARGE SCALE GENOMIC DNA]</scope>
    <source>
        <strain evidence="3 4">DSM 46837</strain>
    </source>
</reference>
<accession>A0A543PJZ4</accession>
<evidence type="ECO:0000256" key="2">
    <source>
        <dbReference type="SAM" id="Phobius"/>
    </source>
</evidence>
<keyword evidence="2" id="KW-1133">Transmembrane helix</keyword>
<keyword evidence="4" id="KW-1185">Reference proteome</keyword>
<evidence type="ECO:0000256" key="1">
    <source>
        <dbReference type="SAM" id="MobiDB-lite"/>
    </source>
</evidence>
<evidence type="ECO:0000313" key="3">
    <source>
        <dbReference type="EMBL" id="TQN44389.1"/>
    </source>
</evidence>
<keyword evidence="2" id="KW-0472">Membrane</keyword>
<evidence type="ECO:0000313" key="4">
    <source>
        <dbReference type="Proteomes" id="UP000319865"/>
    </source>
</evidence>
<proteinExistence type="predicted"/>
<name>A0A543PJZ4_9ACTN</name>
<feature type="transmembrane region" description="Helical" evidence="2">
    <location>
        <begin position="34"/>
        <end position="64"/>
    </location>
</feature>
<protein>
    <submittedName>
        <fullName evidence="3">Uncharacterized protein</fullName>
    </submittedName>
</protein>
<sequence length="65" mass="6597">MRPQRAVGLHRPDGAAHGTETAGKSLGVGHGGSLAIAVPVVFLVLPVTVLFALFPGLISIVSLAR</sequence>